<dbReference type="EMBL" id="LMBR01000099">
    <property type="protein sequence ID" value="KUL30296.1"/>
    <property type="molecule type" value="Genomic_DNA"/>
</dbReference>
<reference evidence="1 2" key="1">
    <citation type="submission" date="2015-10" db="EMBL/GenBank/DDBJ databases">
        <title>Draft Genome Sequence of Chlorobium limicola strain Frasassi Growing under Artificial Lighting in the Frasassi Cave System.</title>
        <authorList>
            <person name="Mansor M."/>
            <person name="Macalady J."/>
        </authorList>
    </citation>
    <scope>NUCLEOTIDE SEQUENCE [LARGE SCALE GENOMIC DNA]</scope>
    <source>
        <strain evidence="1 2">Frasassi</strain>
    </source>
</reference>
<dbReference type="OrthoDB" id="595389at2"/>
<dbReference type="Proteomes" id="UP000053937">
    <property type="component" value="Unassembled WGS sequence"/>
</dbReference>
<name>A0A117MQI2_CHLLI</name>
<dbReference type="AlphaFoldDB" id="A0A117MQI2"/>
<evidence type="ECO:0000313" key="1">
    <source>
        <dbReference type="EMBL" id="KUL30296.1"/>
    </source>
</evidence>
<keyword evidence="2" id="KW-1185">Reference proteome</keyword>
<protein>
    <submittedName>
        <fullName evidence="1">Chlorosome envelope protein B</fullName>
    </submittedName>
</protein>
<dbReference type="RefSeq" id="WP_059138788.1">
    <property type="nucleotide sequence ID" value="NZ_LMBR01000099.1"/>
</dbReference>
<accession>A0A117MQI2</accession>
<organism evidence="1 2">
    <name type="scientific">Chlorobium limicola</name>
    <dbReference type="NCBI Taxonomy" id="1092"/>
    <lineage>
        <taxon>Bacteria</taxon>
        <taxon>Pseudomonadati</taxon>
        <taxon>Chlorobiota</taxon>
        <taxon>Chlorobiia</taxon>
        <taxon>Chlorobiales</taxon>
        <taxon>Chlorobiaceae</taxon>
        <taxon>Chlorobium/Pelodictyon group</taxon>
        <taxon>Chlorobium</taxon>
    </lineage>
</organism>
<proteinExistence type="predicted"/>
<keyword evidence="1" id="KW-0261">Viral envelope protein</keyword>
<comment type="caution">
    <text evidence="1">The sequence shown here is derived from an EMBL/GenBank/DDBJ whole genome shotgun (WGS) entry which is preliminary data.</text>
</comment>
<sequence>MANETSNEYTTAVNNLMDSVGKIGQMQVDLVTNGIKSAISVFEPLGKSSIELADNVVNAINQVLQNLSSAIAPKK</sequence>
<evidence type="ECO:0000313" key="2">
    <source>
        <dbReference type="Proteomes" id="UP000053937"/>
    </source>
</evidence>
<gene>
    <name evidence="1" type="ORF">ASB62_04365</name>
</gene>
<keyword evidence="1" id="KW-0946">Virion</keyword>